<dbReference type="AlphaFoldDB" id="A0A366DJF0"/>
<evidence type="ECO:0000256" key="2">
    <source>
        <dbReference type="ARBA" id="ARBA00022553"/>
    </source>
</evidence>
<dbReference type="GO" id="GO:0004312">
    <property type="term" value="F:fatty acid synthase activity"/>
    <property type="evidence" value="ECO:0007669"/>
    <property type="project" value="TreeGrafter"/>
</dbReference>
<name>A0A366DJF0_9NOCA</name>
<dbReference type="CDD" id="cd00833">
    <property type="entry name" value="PKS"/>
    <property type="match status" value="1"/>
</dbReference>
<feature type="domain" description="Carrier" evidence="6">
    <location>
        <begin position="704"/>
        <end position="785"/>
    </location>
</feature>
<sequence length="825" mass="84925">MIGLGCRFAGAESPAALWRALLDEVDTVSDTPPPGRFPEHARAEGPRFAGAYLADVAGFDAEFFGISPREAAEIDPQQRLALELAWEVFEDAGVRPAAAPRTGVYFAAKFNDYRALKLARGAAGVTPFTSTGDVEGVIANRVSHALGFDGPSLAVNASCAGSLVAVHLACQALRAGECETAVAGGVHLNLLADTTAGLAALGVLSPTGRSRAFDATADGYARGEGGAAVLLKPLAAARRDGDRVYCVVLGSATNNNGHNPTMPASSADGQRHLLHRALAHAGIAPETVDYVEAHGTGTVVGDRTELTALGEVYGAARAPERPLLVGSVKTNIGHTEAASGLAGLIKTALALHHRRIPRTLHFSSPAPDVDPDALGLRVCAEAVDWPESPDRPARAAVSAFGFGGSNAHVVVEAGTLASVEGVAGPVVGTTAGGTRWWRRAKVGGSGSNAALRWGTTSSVGGRATAELAGAGKPGAGTTSAAGEPGASEAGSLSAPDGDRLVVLSARTEAALREHAARVRDFLRENADAGLDDLAHTLCRKRTHFARRLAVVAGTVDEVVEALHRYAEGAGGEPEPDRRTVDRLLRAALHPGELGWRELLEAVGGAYEQGGDPDWDAVNPVAGRISLPTYPFQRKPYWVSTPEPAPANAGAETSSGPTSFEPGGRAEPIAAATRDPLAVVTGEQADPAATPTPDRIAVITGEQAEPVTTESQDLLTVVTGELAAVTGHPATAIATDGNFADFGFTSPHAIELSNRLAARLPIPVPVALVWGHPTCATLASELGRRMAQPEAPAPATKSTATAEPEDTENQEALSAADLLAMADRLL</sequence>
<dbReference type="Proteomes" id="UP000252586">
    <property type="component" value="Unassembled WGS sequence"/>
</dbReference>
<evidence type="ECO:0000256" key="1">
    <source>
        <dbReference type="ARBA" id="ARBA00022450"/>
    </source>
</evidence>
<dbReference type="PROSITE" id="PS50075">
    <property type="entry name" value="CARRIER"/>
    <property type="match status" value="1"/>
</dbReference>
<protein>
    <submittedName>
        <fullName evidence="8">Phosphopantetheine binding protein</fullName>
    </submittedName>
</protein>
<keyword evidence="9" id="KW-1185">Reference proteome</keyword>
<dbReference type="Gene3D" id="3.30.70.3290">
    <property type="match status" value="1"/>
</dbReference>
<feature type="domain" description="Ketosynthase family 3 (KS3)" evidence="7">
    <location>
        <begin position="1"/>
        <end position="413"/>
    </location>
</feature>
<dbReference type="Gene3D" id="1.10.1200.10">
    <property type="entry name" value="ACP-like"/>
    <property type="match status" value="1"/>
</dbReference>
<dbReference type="PROSITE" id="PS52004">
    <property type="entry name" value="KS3_2"/>
    <property type="match status" value="1"/>
</dbReference>
<feature type="compositionally biased region" description="Low complexity" evidence="5">
    <location>
        <begin position="788"/>
        <end position="801"/>
    </location>
</feature>
<dbReference type="EMBL" id="QNRE01000006">
    <property type="protein sequence ID" value="RBO90156.1"/>
    <property type="molecule type" value="Genomic_DNA"/>
</dbReference>
<dbReference type="Gene3D" id="3.40.47.10">
    <property type="match status" value="1"/>
</dbReference>
<dbReference type="InterPro" id="IPR050091">
    <property type="entry name" value="PKS_NRPS_Biosynth_Enz"/>
</dbReference>
<dbReference type="SUPFAM" id="SSF53901">
    <property type="entry name" value="Thiolase-like"/>
    <property type="match status" value="1"/>
</dbReference>
<dbReference type="Pfam" id="PF22621">
    <property type="entry name" value="CurL-like_PKS_C"/>
    <property type="match status" value="1"/>
</dbReference>
<dbReference type="InterPro" id="IPR014030">
    <property type="entry name" value="Ketoacyl_synth_N"/>
</dbReference>
<evidence type="ECO:0000313" key="9">
    <source>
        <dbReference type="Proteomes" id="UP000252586"/>
    </source>
</evidence>
<dbReference type="Pfam" id="PF02801">
    <property type="entry name" value="Ketoacyl-synt_C"/>
    <property type="match status" value="1"/>
</dbReference>
<dbReference type="SMART" id="SM00825">
    <property type="entry name" value="PKS_KS"/>
    <property type="match status" value="1"/>
</dbReference>
<dbReference type="InterPro" id="IPR020806">
    <property type="entry name" value="PKS_PP-bd"/>
</dbReference>
<feature type="region of interest" description="Disordered" evidence="5">
    <location>
        <begin position="784"/>
        <end position="809"/>
    </location>
</feature>
<evidence type="ECO:0000259" key="6">
    <source>
        <dbReference type="PROSITE" id="PS50075"/>
    </source>
</evidence>
<dbReference type="InterPro" id="IPR016039">
    <property type="entry name" value="Thiolase-like"/>
</dbReference>
<dbReference type="SMART" id="SM00823">
    <property type="entry name" value="PKS_PP"/>
    <property type="match status" value="1"/>
</dbReference>
<dbReference type="GO" id="GO:0031177">
    <property type="term" value="F:phosphopantetheine binding"/>
    <property type="evidence" value="ECO:0007669"/>
    <property type="project" value="InterPro"/>
</dbReference>
<dbReference type="InterPro" id="IPR009081">
    <property type="entry name" value="PP-bd_ACP"/>
</dbReference>
<feature type="region of interest" description="Disordered" evidence="5">
    <location>
        <begin position="466"/>
        <end position="494"/>
    </location>
</feature>
<dbReference type="InterPro" id="IPR020841">
    <property type="entry name" value="PKS_Beta-ketoAc_synthase_dom"/>
</dbReference>
<evidence type="ECO:0000256" key="3">
    <source>
        <dbReference type="ARBA" id="ARBA00022679"/>
    </source>
</evidence>
<dbReference type="PANTHER" id="PTHR43775:SF37">
    <property type="entry name" value="SI:DKEY-61P9.11"/>
    <property type="match status" value="1"/>
</dbReference>
<dbReference type="STRING" id="1210090.GCA_001613185_04084"/>
<dbReference type="PANTHER" id="PTHR43775">
    <property type="entry name" value="FATTY ACID SYNTHASE"/>
    <property type="match status" value="1"/>
</dbReference>
<evidence type="ECO:0000256" key="5">
    <source>
        <dbReference type="SAM" id="MobiDB-lite"/>
    </source>
</evidence>
<gene>
    <name evidence="8" type="ORF">DFR74_10640</name>
</gene>
<dbReference type="Pfam" id="PF00109">
    <property type="entry name" value="ketoacyl-synt"/>
    <property type="match status" value="1"/>
</dbReference>
<dbReference type="RefSeq" id="WP_067510800.1">
    <property type="nucleotide sequence ID" value="NZ_QNRE01000006.1"/>
</dbReference>
<organism evidence="8 9">
    <name type="scientific">Nocardia puris</name>
    <dbReference type="NCBI Taxonomy" id="208602"/>
    <lineage>
        <taxon>Bacteria</taxon>
        <taxon>Bacillati</taxon>
        <taxon>Actinomycetota</taxon>
        <taxon>Actinomycetes</taxon>
        <taxon>Mycobacteriales</taxon>
        <taxon>Nocardiaceae</taxon>
        <taxon>Nocardia</taxon>
    </lineage>
</organism>
<feature type="compositionally biased region" description="Low complexity" evidence="5">
    <location>
        <begin position="479"/>
        <end position="494"/>
    </location>
</feature>
<dbReference type="Pfam" id="PF00550">
    <property type="entry name" value="PP-binding"/>
    <property type="match status" value="1"/>
</dbReference>
<keyword evidence="4" id="KW-0511">Multifunctional enzyme</keyword>
<dbReference type="InterPro" id="IPR036736">
    <property type="entry name" value="ACP-like_sf"/>
</dbReference>
<accession>A0A366DJF0</accession>
<dbReference type="SUPFAM" id="SSF47336">
    <property type="entry name" value="ACP-like"/>
    <property type="match status" value="1"/>
</dbReference>
<evidence type="ECO:0000313" key="8">
    <source>
        <dbReference type="EMBL" id="RBO90156.1"/>
    </source>
</evidence>
<comment type="caution">
    <text evidence="8">The sequence shown here is derived from an EMBL/GenBank/DDBJ whole genome shotgun (WGS) entry which is preliminary data.</text>
</comment>
<keyword evidence="2" id="KW-0597">Phosphoprotein</keyword>
<evidence type="ECO:0000256" key="4">
    <source>
        <dbReference type="ARBA" id="ARBA00023268"/>
    </source>
</evidence>
<proteinExistence type="predicted"/>
<keyword evidence="3" id="KW-0808">Transferase</keyword>
<dbReference type="OrthoDB" id="9778690at2"/>
<evidence type="ECO:0000259" key="7">
    <source>
        <dbReference type="PROSITE" id="PS52004"/>
    </source>
</evidence>
<feature type="region of interest" description="Disordered" evidence="5">
    <location>
        <begin position="640"/>
        <end position="665"/>
    </location>
</feature>
<dbReference type="InterPro" id="IPR014031">
    <property type="entry name" value="Ketoacyl_synth_C"/>
</dbReference>
<dbReference type="GO" id="GO:0006633">
    <property type="term" value="P:fatty acid biosynthetic process"/>
    <property type="evidence" value="ECO:0007669"/>
    <property type="project" value="TreeGrafter"/>
</dbReference>
<reference evidence="8 9" key="1">
    <citation type="submission" date="2018-06" db="EMBL/GenBank/DDBJ databases">
        <title>Genomic Encyclopedia of Type Strains, Phase IV (KMG-IV): sequencing the most valuable type-strain genomes for metagenomic binning, comparative biology and taxonomic classification.</title>
        <authorList>
            <person name="Goeker M."/>
        </authorList>
    </citation>
    <scope>NUCLEOTIDE SEQUENCE [LARGE SCALE GENOMIC DNA]</scope>
    <source>
        <strain evidence="8 9">DSM 44599</strain>
    </source>
</reference>
<keyword evidence="1" id="KW-0596">Phosphopantetheine</keyword>